<dbReference type="Proteomes" id="UP000799428">
    <property type="component" value="Unassembled WGS sequence"/>
</dbReference>
<accession>A0A6G1JYE3</accession>
<evidence type="ECO:0000313" key="1">
    <source>
        <dbReference type="EMBL" id="KAF2705187.1"/>
    </source>
</evidence>
<dbReference type="OrthoDB" id="410701at2759"/>
<proteinExistence type="predicted"/>
<protein>
    <submittedName>
        <fullName evidence="1">Uncharacterized protein</fullName>
    </submittedName>
</protein>
<organism evidence="1 2">
    <name type="scientific">Pleomassaria siparia CBS 279.74</name>
    <dbReference type="NCBI Taxonomy" id="1314801"/>
    <lineage>
        <taxon>Eukaryota</taxon>
        <taxon>Fungi</taxon>
        <taxon>Dikarya</taxon>
        <taxon>Ascomycota</taxon>
        <taxon>Pezizomycotina</taxon>
        <taxon>Dothideomycetes</taxon>
        <taxon>Pleosporomycetidae</taxon>
        <taxon>Pleosporales</taxon>
        <taxon>Pleomassariaceae</taxon>
        <taxon>Pleomassaria</taxon>
    </lineage>
</organism>
<dbReference type="EMBL" id="MU005779">
    <property type="protein sequence ID" value="KAF2705187.1"/>
    <property type="molecule type" value="Genomic_DNA"/>
</dbReference>
<evidence type="ECO:0000313" key="2">
    <source>
        <dbReference type="Proteomes" id="UP000799428"/>
    </source>
</evidence>
<sequence length="184" mass="21160">MASQTSLLLYRTTNSSDPARLLNQNIETWHDVEDQEYAVMEMDSEAAMLPALFALRLFIKYIPLYLRWRVYCYAKKGKREYMDELPSRYRCPKPWVHLIMFPGVSIQHSVELRWSVLAIPTNLYTSLHGHLRAREPLKLAGWMSTTTPRPNPTSAANALATRIAMFPWTGIMSNKKAIRTSGPT</sequence>
<name>A0A6G1JYE3_9PLEO</name>
<dbReference type="AlphaFoldDB" id="A0A6G1JYE3"/>
<reference evidence="1" key="1">
    <citation type="journal article" date="2020" name="Stud. Mycol.">
        <title>101 Dothideomycetes genomes: a test case for predicting lifestyles and emergence of pathogens.</title>
        <authorList>
            <person name="Haridas S."/>
            <person name="Albert R."/>
            <person name="Binder M."/>
            <person name="Bloem J."/>
            <person name="Labutti K."/>
            <person name="Salamov A."/>
            <person name="Andreopoulos B."/>
            <person name="Baker S."/>
            <person name="Barry K."/>
            <person name="Bills G."/>
            <person name="Bluhm B."/>
            <person name="Cannon C."/>
            <person name="Castanera R."/>
            <person name="Culley D."/>
            <person name="Daum C."/>
            <person name="Ezra D."/>
            <person name="Gonzalez J."/>
            <person name="Henrissat B."/>
            <person name="Kuo A."/>
            <person name="Liang C."/>
            <person name="Lipzen A."/>
            <person name="Lutzoni F."/>
            <person name="Magnuson J."/>
            <person name="Mondo S."/>
            <person name="Nolan M."/>
            <person name="Ohm R."/>
            <person name="Pangilinan J."/>
            <person name="Park H.-J."/>
            <person name="Ramirez L."/>
            <person name="Alfaro M."/>
            <person name="Sun H."/>
            <person name="Tritt A."/>
            <person name="Yoshinaga Y."/>
            <person name="Zwiers L.-H."/>
            <person name="Turgeon B."/>
            <person name="Goodwin S."/>
            <person name="Spatafora J."/>
            <person name="Crous P."/>
            <person name="Grigoriev I."/>
        </authorList>
    </citation>
    <scope>NUCLEOTIDE SEQUENCE</scope>
    <source>
        <strain evidence="1">CBS 279.74</strain>
    </source>
</reference>
<gene>
    <name evidence="1" type="ORF">K504DRAFT_506142</name>
</gene>
<keyword evidence="2" id="KW-1185">Reference proteome</keyword>